<evidence type="ECO:0000313" key="1">
    <source>
        <dbReference type="EMBL" id="VCX38241.1"/>
    </source>
</evidence>
<organism evidence="1 2">
    <name type="scientific">Gulo gulo</name>
    <name type="common">Wolverine</name>
    <name type="synonym">Gluton</name>
    <dbReference type="NCBI Taxonomy" id="48420"/>
    <lineage>
        <taxon>Eukaryota</taxon>
        <taxon>Metazoa</taxon>
        <taxon>Chordata</taxon>
        <taxon>Craniata</taxon>
        <taxon>Vertebrata</taxon>
        <taxon>Euteleostomi</taxon>
        <taxon>Mammalia</taxon>
        <taxon>Eutheria</taxon>
        <taxon>Laurasiatheria</taxon>
        <taxon>Carnivora</taxon>
        <taxon>Caniformia</taxon>
        <taxon>Musteloidea</taxon>
        <taxon>Mustelidae</taxon>
        <taxon>Guloninae</taxon>
        <taxon>Gulo</taxon>
    </lineage>
</organism>
<dbReference type="InterPro" id="IPR026919">
    <property type="entry name" value="ADGRV1"/>
</dbReference>
<dbReference type="GO" id="GO:0001965">
    <property type="term" value="F:G-protein alpha-subunit binding"/>
    <property type="evidence" value="ECO:0007669"/>
    <property type="project" value="TreeGrafter"/>
</dbReference>
<dbReference type="GO" id="GO:0016020">
    <property type="term" value="C:membrane"/>
    <property type="evidence" value="ECO:0007669"/>
    <property type="project" value="InterPro"/>
</dbReference>
<gene>
    <name evidence="1" type="ORF">BN2614_LOCUS2</name>
</gene>
<dbReference type="Proteomes" id="UP000269945">
    <property type="component" value="Unassembled WGS sequence"/>
</dbReference>
<evidence type="ECO:0000313" key="2">
    <source>
        <dbReference type="Proteomes" id="UP000269945"/>
    </source>
</evidence>
<dbReference type="GO" id="GO:0010855">
    <property type="term" value="F:adenylate cyclase inhibitor activity"/>
    <property type="evidence" value="ECO:0007669"/>
    <property type="project" value="TreeGrafter"/>
</dbReference>
<dbReference type="PANTHER" id="PTHR46682:SF1">
    <property type="entry name" value="ADHESION G-PROTEIN COUPLED RECEPTOR V1"/>
    <property type="match status" value="1"/>
</dbReference>
<dbReference type="InterPro" id="IPR038081">
    <property type="entry name" value="CalX-like_sf"/>
</dbReference>
<dbReference type="GO" id="GO:0071277">
    <property type="term" value="P:cellular response to calcium ion"/>
    <property type="evidence" value="ECO:0007669"/>
    <property type="project" value="TreeGrafter"/>
</dbReference>
<dbReference type="Gene3D" id="2.60.40.2030">
    <property type="match status" value="1"/>
</dbReference>
<sequence length="137" mass="15095">MMKENVKETYIKVAILSDNVPELEEGFIVNITDVYLVNSDFSAGQPSVRRPGIEIVEIMIEENDDPRGVFKFHVTTDIGGVITAYEVPPPLNVLQVPVVRLAGSFGAVSVYWKATVDTAGLEDFKPSHGILEFADKQ</sequence>
<keyword evidence="2" id="KW-1185">Reference proteome</keyword>
<feature type="non-terminal residue" evidence="1">
    <location>
        <position position="137"/>
    </location>
</feature>
<dbReference type="EMBL" id="CYRY02043662">
    <property type="protein sequence ID" value="VCX38241.1"/>
    <property type="molecule type" value="Genomic_DNA"/>
</dbReference>
<dbReference type="SUPFAM" id="SSF141072">
    <property type="entry name" value="CalX-like"/>
    <property type="match status" value="2"/>
</dbReference>
<reference evidence="1 2" key="1">
    <citation type="submission" date="2018-10" db="EMBL/GenBank/DDBJ databases">
        <authorList>
            <person name="Ekblom R."/>
            <person name="Jareborg N."/>
        </authorList>
    </citation>
    <scope>NUCLEOTIDE SEQUENCE [LARGE SCALE GENOMIC DNA]</scope>
    <source>
        <tissue evidence="1">Muscle</tissue>
    </source>
</reference>
<comment type="caution">
    <text evidence="1">The sequence shown here is derived from an EMBL/GenBank/DDBJ whole genome shotgun (WGS) entry which is preliminary data.</text>
</comment>
<dbReference type="GO" id="GO:0005737">
    <property type="term" value="C:cytoplasm"/>
    <property type="evidence" value="ECO:0007669"/>
    <property type="project" value="TreeGrafter"/>
</dbReference>
<proteinExistence type="predicted"/>
<name>A0A9X9M732_GULGU</name>
<dbReference type="GO" id="GO:0007601">
    <property type="term" value="P:visual perception"/>
    <property type="evidence" value="ECO:0007669"/>
    <property type="project" value="TreeGrafter"/>
</dbReference>
<dbReference type="GO" id="GO:0007605">
    <property type="term" value="P:sensory perception of sound"/>
    <property type="evidence" value="ECO:0007669"/>
    <property type="project" value="TreeGrafter"/>
</dbReference>
<dbReference type="GO" id="GO:0032420">
    <property type="term" value="C:stereocilium"/>
    <property type="evidence" value="ECO:0007669"/>
    <property type="project" value="TreeGrafter"/>
</dbReference>
<dbReference type="AlphaFoldDB" id="A0A9X9M732"/>
<dbReference type="PANTHER" id="PTHR46682">
    <property type="entry name" value="ADHESION G-PROTEIN COUPLED RECEPTOR V1"/>
    <property type="match status" value="1"/>
</dbReference>
<dbReference type="GO" id="GO:0004930">
    <property type="term" value="F:G protein-coupled receptor activity"/>
    <property type="evidence" value="ECO:0007669"/>
    <property type="project" value="InterPro"/>
</dbReference>
<protein>
    <submittedName>
        <fullName evidence="1">Uncharacterized protein</fullName>
    </submittedName>
</protein>
<accession>A0A9X9M732</accession>